<sequence length="115" mass="12493">MKYSKTIAGITIEICEKAIGEDLVLILSGGEKPHIGCVVQAVPRPSLSGDGTISVTSSVINLTGHKDEFLCRRLAENRCRETGKVVVCTGGVHMDHITGEQIEELLKNIDRMMTE</sequence>
<reference evidence="2" key="1">
    <citation type="submission" date="2019-11" db="EMBL/GenBank/DDBJ databases">
        <authorList>
            <person name="Feng L."/>
        </authorList>
    </citation>
    <scope>NUCLEOTIDE SEQUENCE</scope>
    <source>
        <strain evidence="2">AhadrusLFYP4</strain>
    </source>
</reference>
<name>A0A6N2VKP1_ANAHA</name>
<evidence type="ECO:0000259" key="1">
    <source>
        <dbReference type="Pfam" id="PF21758"/>
    </source>
</evidence>
<dbReference type="EMBL" id="CACRSX010000057">
    <property type="protein sequence ID" value="VYT30153.1"/>
    <property type="molecule type" value="Genomic_DNA"/>
</dbReference>
<proteinExistence type="predicted"/>
<protein>
    <recommendedName>
        <fullName evidence="1">Prenylated flavin chaperone LpdD-like domain-containing protein</fullName>
    </recommendedName>
</protein>
<evidence type="ECO:0000313" key="2">
    <source>
        <dbReference type="EMBL" id="VYT30153.1"/>
    </source>
</evidence>
<feature type="domain" description="Prenylated flavin chaperone LpdD-like" evidence="1">
    <location>
        <begin position="9"/>
        <end position="114"/>
    </location>
</feature>
<accession>A0A6N2VKP1</accession>
<dbReference type="Pfam" id="PF21758">
    <property type="entry name" value="PAC_bac"/>
    <property type="match status" value="1"/>
</dbReference>
<dbReference type="AlphaFoldDB" id="A0A6N2VKP1"/>
<gene>
    <name evidence="2" type="ORF">AHLFYP4_02441</name>
</gene>
<organism evidence="2">
    <name type="scientific">Anaerostipes hadrus</name>
    <dbReference type="NCBI Taxonomy" id="649756"/>
    <lineage>
        <taxon>Bacteria</taxon>
        <taxon>Bacillati</taxon>
        <taxon>Bacillota</taxon>
        <taxon>Clostridia</taxon>
        <taxon>Lachnospirales</taxon>
        <taxon>Lachnospiraceae</taxon>
        <taxon>Anaerostipes</taxon>
    </lineage>
</organism>
<dbReference type="RefSeq" id="WP_156724159.1">
    <property type="nucleotide sequence ID" value="NZ_CACRSX010000057.1"/>
</dbReference>
<dbReference type="InterPro" id="IPR048844">
    <property type="entry name" value="LpdD_chaperone-like"/>
</dbReference>